<dbReference type="SUPFAM" id="SSF82171">
    <property type="entry name" value="DPP6 N-terminal domain-like"/>
    <property type="match status" value="1"/>
</dbReference>
<evidence type="ECO:0000313" key="4">
    <source>
        <dbReference type="EMBL" id="RKR00095.1"/>
    </source>
</evidence>
<evidence type="ECO:0000313" key="5">
    <source>
        <dbReference type="Proteomes" id="UP000273675"/>
    </source>
</evidence>
<protein>
    <submittedName>
        <fullName evidence="4">Dipeptidyl aminopeptidase/acylaminoacyl peptidase</fullName>
    </submittedName>
</protein>
<gene>
    <name evidence="4" type="ORF">C7435_1293</name>
</gene>
<organism evidence="4 5">
    <name type="scientific">Maricaulis maris</name>
    <dbReference type="NCBI Taxonomy" id="74318"/>
    <lineage>
        <taxon>Bacteria</taxon>
        <taxon>Pseudomonadati</taxon>
        <taxon>Pseudomonadota</taxon>
        <taxon>Alphaproteobacteria</taxon>
        <taxon>Maricaulales</taxon>
        <taxon>Maricaulaceae</taxon>
        <taxon>Maricaulis</taxon>
    </lineage>
</organism>
<dbReference type="Proteomes" id="UP000273675">
    <property type="component" value="Unassembled WGS sequence"/>
</dbReference>
<dbReference type="Gene3D" id="2.120.10.30">
    <property type="entry name" value="TolB, C-terminal domain"/>
    <property type="match status" value="1"/>
</dbReference>
<dbReference type="InterPro" id="IPR029058">
    <property type="entry name" value="AB_hydrolase_fold"/>
</dbReference>
<dbReference type="EMBL" id="RBIM01000003">
    <property type="protein sequence ID" value="RKR00095.1"/>
    <property type="molecule type" value="Genomic_DNA"/>
</dbReference>
<dbReference type="SUPFAM" id="SSF53474">
    <property type="entry name" value="alpha/beta-Hydrolases"/>
    <property type="match status" value="1"/>
</dbReference>
<dbReference type="GO" id="GO:0006508">
    <property type="term" value="P:proteolysis"/>
    <property type="evidence" value="ECO:0007669"/>
    <property type="project" value="InterPro"/>
</dbReference>
<dbReference type="PANTHER" id="PTHR42776:SF27">
    <property type="entry name" value="DIPEPTIDYL PEPTIDASE FAMILY MEMBER 6"/>
    <property type="match status" value="1"/>
</dbReference>
<dbReference type="InterPro" id="IPR001375">
    <property type="entry name" value="Peptidase_S9_cat"/>
</dbReference>
<keyword evidence="1" id="KW-0378">Hydrolase</keyword>
<dbReference type="Gene3D" id="3.40.50.1820">
    <property type="entry name" value="alpha/beta hydrolase"/>
    <property type="match status" value="1"/>
</dbReference>
<keyword evidence="4" id="KW-0031">Aminopeptidase</keyword>
<dbReference type="GO" id="GO:0004252">
    <property type="term" value="F:serine-type endopeptidase activity"/>
    <property type="evidence" value="ECO:0007669"/>
    <property type="project" value="TreeGrafter"/>
</dbReference>
<feature type="signal peptide" evidence="2">
    <location>
        <begin position="1"/>
        <end position="21"/>
    </location>
</feature>
<dbReference type="AlphaFoldDB" id="A0A495DDW1"/>
<reference evidence="4 5" key="1">
    <citation type="submission" date="2018-10" db="EMBL/GenBank/DDBJ databases">
        <title>Genomic Encyclopedia of Type Strains, Phase IV (KMG-IV): sequencing the most valuable type-strain genomes for metagenomic binning, comparative biology and taxonomic classification.</title>
        <authorList>
            <person name="Goeker M."/>
        </authorList>
    </citation>
    <scope>NUCLEOTIDE SEQUENCE [LARGE SCALE GENOMIC DNA]</scope>
    <source>
        <strain evidence="4 5">DSM 4734</strain>
    </source>
</reference>
<dbReference type="PANTHER" id="PTHR42776">
    <property type="entry name" value="SERINE PEPTIDASE S9 FAMILY MEMBER"/>
    <property type="match status" value="1"/>
</dbReference>
<proteinExistence type="predicted"/>
<sequence length="652" mass="70635">MFHRLVLALAAIAALCTHATAQPVADVTDFASNEEFRMARLSPDGERLAFLTTVDGGDQLVVVDLVTGARQEAGAAAWRTMELLWTSDSVIALRAIFPIDIRGYGEGDVSGVVSFDLDNDLDVAFTLQPTVYTPDAGNIVGIEAGTGYMIAPKRTDGGQIQLRAVNPLTRAFRVLALGSDETRHWIVDADGRFAGNVEYSNRHNRLRIRRNDGEPNWPIVREINDTALPDLVVYGLTGDGEMAFVSRYIDPRTQGRTALLAMSMESGEITRILSMHPDLDISEVIGDPYSNTAVGVRYETNLSSSDWLDASLAALESEARTAIGAPHAVLESWSRDRTTLLLRVRSMSAPDRLVLYNAASSEVRELGSARPRLAGRDLPARQPYAIRARDGVDIPGFLTVPQTEGPYPTVILVHDGPGGRTRGGFDNLAHLLAIRGYAVYEPNFRGSTGFGHDWAVAGFGGWGLGVMQTDLTDSLRALEAADITVAGQACIVGAAYGGYAALAAATFTPDVFTCGAGYSPISELDRYYQRLQDRTSSTSWRLTLLSQRLAGGAGGRPDGAWLDRISPIEHVEAITMPLLLVHSEDDSVNLVEQSRRFTRAARRAGADVTLVEREGTDHYLLVEDARQVWYSELVDFLAAHLPANAPVVAPAD</sequence>
<keyword evidence="4" id="KW-0645">Protease</keyword>
<feature type="domain" description="Peptidase S9 prolyl oligopeptidase catalytic" evidence="3">
    <location>
        <begin position="425"/>
        <end position="641"/>
    </location>
</feature>
<evidence type="ECO:0000256" key="2">
    <source>
        <dbReference type="SAM" id="SignalP"/>
    </source>
</evidence>
<dbReference type="RefSeq" id="WP_170150361.1">
    <property type="nucleotide sequence ID" value="NZ_RBIM01000003.1"/>
</dbReference>
<evidence type="ECO:0000259" key="3">
    <source>
        <dbReference type="Pfam" id="PF00326"/>
    </source>
</evidence>
<comment type="caution">
    <text evidence="4">The sequence shown here is derived from an EMBL/GenBank/DDBJ whole genome shotgun (WGS) entry which is preliminary data.</text>
</comment>
<dbReference type="InterPro" id="IPR011042">
    <property type="entry name" value="6-blade_b-propeller_TolB-like"/>
</dbReference>
<name>A0A495DDW1_9PROT</name>
<evidence type="ECO:0000256" key="1">
    <source>
        <dbReference type="ARBA" id="ARBA00022801"/>
    </source>
</evidence>
<keyword evidence="2" id="KW-0732">Signal</keyword>
<dbReference type="GO" id="GO:0004177">
    <property type="term" value="F:aminopeptidase activity"/>
    <property type="evidence" value="ECO:0007669"/>
    <property type="project" value="UniProtKB-KW"/>
</dbReference>
<dbReference type="Pfam" id="PF00326">
    <property type="entry name" value="Peptidase_S9"/>
    <property type="match status" value="1"/>
</dbReference>
<feature type="chain" id="PRO_5019780091" evidence="2">
    <location>
        <begin position="22"/>
        <end position="652"/>
    </location>
</feature>
<accession>A0A495DDW1</accession>